<dbReference type="EMBL" id="KQ435848">
    <property type="protein sequence ID" value="KOX71008.1"/>
    <property type="molecule type" value="Genomic_DNA"/>
</dbReference>
<evidence type="ECO:0000313" key="3">
    <source>
        <dbReference type="Proteomes" id="UP000053105"/>
    </source>
</evidence>
<evidence type="ECO:0000256" key="1">
    <source>
        <dbReference type="SAM" id="MobiDB-lite"/>
    </source>
</evidence>
<keyword evidence="3" id="KW-1185">Reference proteome</keyword>
<sequence length="172" mass="19889">MEGDGRMCRNTSFRLGGNRAKIGRQRRRRAAVCKLLGIFKKNAPPPRTPVFDLVSTIVRVTNVSPRFVENNWTANAGSFVFSFFDRAITWELENLFLRKRFNEFSCPFHFSSGEEDAKNDRSARKLKTGERASAKRRSFQEEEKSDYLFKPANTAAYKHCLEPLRNDMTKLL</sequence>
<organism evidence="2 3">
    <name type="scientific">Melipona quadrifasciata</name>
    <dbReference type="NCBI Taxonomy" id="166423"/>
    <lineage>
        <taxon>Eukaryota</taxon>
        <taxon>Metazoa</taxon>
        <taxon>Ecdysozoa</taxon>
        <taxon>Arthropoda</taxon>
        <taxon>Hexapoda</taxon>
        <taxon>Insecta</taxon>
        <taxon>Pterygota</taxon>
        <taxon>Neoptera</taxon>
        <taxon>Endopterygota</taxon>
        <taxon>Hymenoptera</taxon>
        <taxon>Apocrita</taxon>
        <taxon>Aculeata</taxon>
        <taxon>Apoidea</taxon>
        <taxon>Anthophila</taxon>
        <taxon>Apidae</taxon>
        <taxon>Melipona</taxon>
    </lineage>
</organism>
<dbReference type="Proteomes" id="UP000053105">
    <property type="component" value="Unassembled WGS sequence"/>
</dbReference>
<name>A0A0N0U4A3_9HYME</name>
<accession>A0A0N0U4A3</accession>
<feature type="region of interest" description="Disordered" evidence="1">
    <location>
        <begin position="112"/>
        <end position="143"/>
    </location>
</feature>
<dbReference type="AlphaFoldDB" id="A0A0N0U4A3"/>
<protein>
    <submittedName>
        <fullName evidence="2">Uncharacterized protein</fullName>
    </submittedName>
</protein>
<proteinExistence type="predicted"/>
<reference evidence="2 3" key="1">
    <citation type="submission" date="2015-07" db="EMBL/GenBank/DDBJ databases">
        <title>The genome of Melipona quadrifasciata.</title>
        <authorList>
            <person name="Pan H."/>
            <person name="Kapheim K."/>
        </authorList>
    </citation>
    <scope>NUCLEOTIDE SEQUENCE [LARGE SCALE GENOMIC DNA]</scope>
    <source>
        <strain evidence="2">0111107301</strain>
        <tissue evidence="2">Whole body</tissue>
    </source>
</reference>
<gene>
    <name evidence="2" type="ORF">WN51_03549</name>
</gene>
<feature type="compositionally biased region" description="Basic and acidic residues" evidence="1">
    <location>
        <begin position="115"/>
        <end position="143"/>
    </location>
</feature>
<evidence type="ECO:0000313" key="2">
    <source>
        <dbReference type="EMBL" id="KOX71008.1"/>
    </source>
</evidence>